<comment type="caution">
    <text evidence="7">The sequence shown here is derived from an EMBL/GenBank/DDBJ whole genome shotgun (WGS) entry which is preliminary data.</text>
</comment>
<dbReference type="InterPro" id="IPR056764">
    <property type="entry name" value="LbH_EIF2B3/5"/>
</dbReference>
<comment type="subcellular location">
    <subcellularLocation>
        <location evidence="1">Cytoplasm</location>
        <location evidence="1">Cytosol</location>
    </subcellularLocation>
</comment>
<dbReference type="Proteomes" id="UP000178951">
    <property type="component" value="Unassembled WGS sequence"/>
</dbReference>
<evidence type="ECO:0000256" key="2">
    <source>
        <dbReference type="ARBA" id="ARBA00022490"/>
    </source>
</evidence>
<dbReference type="InterPro" id="IPR005835">
    <property type="entry name" value="NTP_transferase_dom"/>
</dbReference>
<dbReference type="SUPFAM" id="SSF53448">
    <property type="entry name" value="Nucleotide-diphospho-sugar transferases"/>
    <property type="match status" value="1"/>
</dbReference>
<keyword evidence="2" id="KW-0963">Cytoplasm</keyword>
<dbReference type="Pfam" id="PF25084">
    <property type="entry name" value="LbH_EIF2B"/>
    <property type="match status" value="1"/>
</dbReference>
<organism evidence="7 8">
    <name type="scientific">candidate division WOR-1 bacterium RIFOXYB2_FULL_48_7</name>
    <dbReference type="NCBI Taxonomy" id="1802583"/>
    <lineage>
        <taxon>Bacteria</taxon>
        <taxon>Bacillati</taxon>
        <taxon>Saganbacteria</taxon>
    </lineage>
</organism>
<dbReference type="InterPro" id="IPR029044">
    <property type="entry name" value="Nucleotide-diphossugar_trans"/>
</dbReference>
<proteinExistence type="predicted"/>
<evidence type="ECO:0000256" key="4">
    <source>
        <dbReference type="ARBA" id="ARBA00022917"/>
    </source>
</evidence>
<dbReference type="Gene3D" id="3.90.550.10">
    <property type="entry name" value="Spore Coat Polysaccharide Biosynthesis Protein SpsA, Chain A"/>
    <property type="match status" value="1"/>
</dbReference>
<dbReference type="Gene3D" id="2.160.10.10">
    <property type="entry name" value="Hexapeptide repeat proteins"/>
    <property type="match status" value="1"/>
</dbReference>
<keyword evidence="3" id="KW-0396">Initiation factor</keyword>
<sequence>MSKALILAAGYGTRLEPLTLAVPKPMVPIVNYPTMQHNLELLKRHGFNEIVANIHYFPEQIENYFGDGDAFGVNLQYSFEETLLGTAGGVRRMALDIADINETFIVLSSDALTDINLTRMLEYHRNKGALVTVALTKVVDVREYGVVIQAADGRITGFQEKPSPEVALSDLANTGIYIFDPEILKMIPDGFYDFGKQLFPLLVEKQAPIYGYQMVEYWSDVGGLEKYIESNYDAMKGLVQIHIPGKKHAAATWVGDRERIDPSARFDGSVIIGDRCTVGKDVYIKDCVIGDKCVIEAGANIQGSVIWSDVKISSAASIQGSVIGSFSYVGKGARLSSGSVVGNRCVIRQGESLPAATRLVPDSIF</sequence>
<feature type="domain" description="Nucleotidyl transferase" evidence="5">
    <location>
        <begin position="3"/>
        <end position="234"/>
    </location>
</feature>
<dbReference type="EMBL" id="MEUF01000030">
    <property type="protein sequence ID" value="OGC35336.1"/>
    <property type="molecule type" value="Genomic_DNA"/>
</dbReference>
<dbReference type="CDD" id="cd04181">
    <property type="entry name" value="NTP_transferase"/>
    <property type="match status" value="1"/>
</dbReference>
<dbReference type="STRING" id="1802583.A2311_01560"/>
<dbReference type="InterPro" id="IPR011004">
    <property type="entry name" value="Trimer_LpxA-like_sf"/>
</dbReference>
<protein>
    <submittedName>
        <fullName evidence="7">Uncharacterized protein</fullName>
    </submittedName>
</protein>
<evidence type="ECO:0000313" key="7">
    <source>
        <dbReference type="EMBL" id="OGC35336.1"/>
    </source>
</evidence>
<reference evidence="7 8" key="1">
    <citation type="journal article" date="2016" name="Nat. Commun.">
        <title>Thousands of microbial genomes shed light on interconnected biogeochemical processes in an aquifer system.</title>
        <authorList>
            <person name="Anantharaman K."/>
            <person name="Brown C.T."/>
            <person name="Hug L.A."/>
            <person name="Sharon I."/>
            <person name="Castelle C.J."/>
            <person name="Probst A.J."/>
            <person name="Thomas B.C."/>
            <person name="Singh A."/>
            <person name="Wilkins M.J."/>
            <person name="Karaoz U."/>
            <person name="Brodie E.L."/>
            <person name="Williams K.H."/>
            <person name="Hubbard S.S."/>
            <person name="Banfield J.F."/>
        </authorList>
    </citation>
    <scope>NUCLEOTIDE SEQUENCE [LARGE SCALE GENOMIC DNA]</scope>
</reference>
<keyword evidence="4" id="KW-0648">Protein biosynthesis</keyword>
<name>A0A1F4TRR1_UNCSA</name>
<evidence type="ECO:0000259" key="6">
    <source>
        <dbReference type="Pfam" id="PF25084"/>
    </source>
</evidence>
<evidence type="ECO:0000259" key="5">
    <source>
        <dbReference type="Pfam" id="PF00483"/>
    </source>
</evidence>
<dbReference type="Pfam" id="PF00483">
    <property type="entry name" value="NTP_transferase"/>
    <property type="match status" value="1"/>
</dbReference>
<evidence type="ECO:0000256" key="3">
    <source>
        <dbReference type="ARBA" id="ARBA00022540"/>
    </source>
</evidence>
<dbReference type="InterPro" id="IPR050486">
    <property type="entry name" value="Mannose-1P_guanyltransferase"/>
</dbReference>
<evidence type="ECO:0000313" key="8">
    <source>
        <dbReference type="Proteomes" id="UP000178951"/>
    </source>
</evidence>
<dbReference type="SUPFAM" id="SSF51161">
    <property type="entry name" value="Trimeric LpxA-like enzymes"/>
    <property type="match status" value="1"/>
</dbReference>
<dbReference type="PANTHER" id="PTHR22572">
    <property type="entry name" value="SUGAR-1-PHOSPHATE GUANYL TRANSFERASE"/>
    <property type="match status" value="1"/>
</dbReference>
<feature type="domain" description="EIF2B subunit epsilon/gamma LbH" evidence="6">
    <location>
        <begin position="260"/>
        <end position="350"/>
    </location>
</feature>
<accession>A0A1F4TRR1</accession>
<evidence type="ECO:0000256" key="1">
    <source>
        <dbReference type="ARBA" id="ARBA00004514"/>
    </source>
</evidence>
<gene>
    <name evidence="7" type="ORF">A2311_01560</name>
</gene>
<dbReference type="AlphaFoldDB" id="A0A1F4TRR1"/>